<dbReference type="InterPro" id="IPR036703">
    <property type="entry name" value="MOB_kinase_act_sf"/>
</dbReference>
<evidence type="ECO:0000256" key="1">
    <source>
        <dbReference type="PIRSR" id="PIRSR605301-1"/>
    </source>
</evidence>
<dbReference type="Gene3D" id="1.20.140.30">
    <property type="entry name" value="MOB kinase activator"/>
    <property type="match status" value="1"/>
</dbReference>
<keyword evidence="3" id="KW-1185">Reference proteome</keyword>
<evidence type="ECO:0000313" key="3">
    <source>
        <dbReference type="Proteomes" id="UP000033483"/>
    </source>
</evidence>
<accession>A0A0F4ZDL9</accession>
<dbReference type="Proteomes" id="UP000033483">
    <property type="component" value="Unassembled WGS sequence"/>
</dbReference>
<feature type="binding site" evidence="1">
    <location>
        <position position="190"/>
    </location>
    <ligand>
        <name>Zn(2+)</name>
        <dbReference type="ChEBI" id="CHEBI:29105"/>
    </ligand>
</feature>
<feature type="binding site" evidence="1">
    <location>
        <position position="195"/>
    </location>
    <ligand>
        <name>Zn(2+)</name>
        <dbReference type="ChEBI" id="CHEBI:29105"/>
    </ligand>
</feature>
<dbReference type="OrthoDB" id="10261121at2759"/>
<name>A0A0F4ZDL9_9PEZI</name>
<gene>
    <name evidence="2" type="ORF">TD95_004770</name>
</gene>
<dbReference type="SUPFAM" id="SSF101152">
    <property type="entry name" value="Mob1/phocein"/>
    <property type="match status" value="1"/>
</dbReference>
<reference evidence="2 3" key="1">
    <citation type="submission" date="2015-03" db="EMBL/GenBank/DDBJ databases">
        <authorList>
            <person name="Radwan O."/>
            <person name="Al-Naeli F.A."/>
            <person name="Rendon G.A."/>
            <person name="Fields C."/>
        </authorList>
    </citation>
    <scope>NUCLEOTIDE SEQUENCE [LARGE SCALE GENOMIC DNA]</scope>
    <source>
        <strain evidence="2">CR-DP1</strain>
    </source>
</reference>
<dbReference type="Pfam" id="PF03637">
    <property type="entry name" value="Mob1_phocein"/>
    <property type="match status" value="2"/>
</dbReference>
<dbReference type="InterPro" id="IPR005301">
    <property type="entry name" value="MOB_kinase_act_fam"/>
</dbReference>
<evidence type="ECO:0000313" key="2">
    <source>
        <dbReference type="EMBL" id="KKA27978.1"/>
    </source>
</evidence>
<dbReference type="EMBL" id="LAEV01001484">
    <property type="protein sequence ID" value="KKA27978.1"/>
    <property type="molecule type" value="Genomic_DNA"/>
</dbReference>
<feature type="binding site" evidence="1">
    <location>
        <position position="85"/>
    </location>
    <ligand>
        <name>Zn(2+)</name>
        <dbReference type="ChEBI" id="CHEBI:29105"/>
    </ligand>
</feature>
<comment type="caution">
    <text evidence="2">The sequence shown here is derived from an EMBL/GenBank/DDBJ whole genome shotgun (WGS) entry which is preliminary data.</text>
</comment>
<protein>
    <recommendedName>
        <fullName evidence="4">Mob1/phocein</fullName>
    </recommendedName>
</protein>
<keyword evidence="1" id="KW-0479">Metal-binding</keyword>
<keyword evidence="1" id="KW-0862">Zinc</keyword>
<dbReference type="PANTHER" id="PTHR22599">
    <property type="entry name" value="MPS ONE BINDER KINASE ACTIVATOR-LIKE MOB"/>
    <property type="match status" value="1"/>
</dbReference>
<dbReference type="SMART" id="SM01388">
    <property type="entry name" value="Mob1_phocein"/>
    <property type="match status" value="1"/>
</dbReference>
<dbReference type="AlphaFoldDB" id="A0A0F4ZDL9"/>
<proteinExistence type="predicted"/>
<organism evidence="2 3">
    <name type="scientific">Thielaviopsis punctulata</name>
    <dbReference type="NCBI Taxonomy" id="72032"/>
    <lineage>
        <taxon>Eukaryota</taxon>
        <taxon>Fungi</taxon>
        <taxon>Dikarya</taxon>
        <taxon>Ascomycota</taxon>
        <taxon>Pezizomycotina</taxon>
        <taxon>Sordariomycetes</taxon>
        <taxon>Hypocreomycetidae</taxon>
        <taxon>Microascales</taxon>
        <taxon>Ceratocystidaceae</taxon>
        <taxon>Thielaviopsis</taxon>
    </lineage>
</organism>
<sequence length="276" mass="31730">MTSLPLASPEDDALIPQTMPRPLPHWLHPGFTKQIVKGNFMTLSTYPKTVERGEWMAHQAIEQFRNLWHFVRVVYDKEDDGLSICNEHTCPKMTAGRNHSYTWLNSQYKPTELPAHSYMALMQRWITSRIDNTSIFPTDPNTVSFSLRSGSAAMSRIEPEKWVGQRSGFPADFGNTCKTTFSQMFRVYAHLYWAHFIDPFYHLSLEKQLNSCFAHFLLVALDLDMLRPEELEPMQLLIDLWAANGTFPPGSKAYELANLRRGNYILTYGAEICASE</sequence>
<feature type="binding site" evidence="1">
    <location>
        <position position="90"/>
    </location>
    <ligand>
        <name>Zn(2+)</name>
        <dbReference type="ChEBI" id="CHEBI:29105"/>
    </ligand>
</feature>
<evidence type="ECO:0008006" key="4">
    <source>
        <dbReference type="Google" id="ProtNLM"/>
    </source>
</evidence>